<dbReference type="AlphaFoldDB" id="A0A1Y6DA11"/>
<feature type="region of interest" description="Disordered" evidence="1">
    <location>
        <begin position="22"/>
        <end position="51"/>
    </location>
</feature>
<dbReference type="EMBL" id="FXAM01000001">
    <property type="protein sequence ID" value="SMF96545.1"/>
    <property type="molecule type" value="Genomic_DNA"/>
</dbReference>
<gene>
    <name evidence="2" type="ORF">SAMN02949497_3945</name>
</gene>
<dbReference type="PROSITE" id="PS51257">
    <property type="entry name" value="PROKAR_LIPOPROTEIN"/>
    <property type="match status" value="1"/>
</dbReference>
<protein>
    <submittedName>
        <fullName evidence="2">Uncharacterized protein</fullName>
    </submittedName>
</protein>
<keyword evidence="3" id="KW-1185">Reference proteome</keyword>
<feature type="compositionally biased region" description="Acidic residues" evidence="1">
    <location>
        <begin position="36"/>
        <end position="45"/>
    </location>
</feature>
<dbReference type="Proteomes" id="UP000192923">
    <property type="component" value="Unassembled WGS sequence"/>
</dbReference>
<organism evidence="2 3">
    <name type="scientific">Methylomagnum ishizawai</name>
    <dbReference type="NCBI Taxonomy" id="1760988"/>
    <lineage>
        <taxon>Bacteria</taxon>
        <taxon>Pseudomonadati</taxon>
        <taxon>Pseudomonadota</taxon>
        <taxon>Gammaproteobacteria</taxon>
        <taxon>Methylococcales</taxon>
        <taxon>Methylococcaceae</taxon>
        <taxon>Methylomagnum</taxon>
    </lineage>
</organism>
<evidence type="ECO:0000256" key="1">
    <source>
        <dbReference type="SAM" id="MobiDB-lite"/>
    </source>
</evidence>
<proteinExistence type="predicted"/>
<accession>A0A1Y6DA11</accession>
<name>A0A1Y6DA11_9GAMM</name>
<evidence type="ECO:0000313" key="3">
    <source>
        <dbReference type="Proteomes" id="UP000192923"/>
    </source>
</evidence>
<evidence type="ECO:0000313" key="2">
    <source>
        <dbReference type="EMBL" id="SMF96545.1"/>
    </source>
</evidence>
<sequence>MRNILGALALAAWLAACQTAPDKTAAHGHGTANVDPDLDEASNDLEESKSDYDACLREQEDDAELDCEASKEMYEEDQAAYDALLKKKKTQH</sequence>
<reference evidence="2 3" key="1">
    <citation type="submission" date="2016-12" db="EMBL/GenBank/DDBJ databases">
        <authorList>
            <person name="Song W.-J."/>
            <person name="Kurnit D.M."/>
        </authorList>
    </citation>
    <scope>NUCLEOTIDE SEQUENCE [LARGE SCALE GENOMIC DNA]</scope>
    <source>
        <strain evidence="2 3">175</strain>
    </source>
</reference>
<dbReference type="RefSeq" id="WP_085215418.1">
    <property type="nucleotide sequence ID" value="NZ_FXAM01000001.1"/>
</dbReference>